<feature type="transmembrane region" description="Helical" evidence="2">
    <location>
        <begin position="50"/>
        <end position="73"/>
    </location>
</feature>
<name>A0ABQ1FIA0_9SPHN</name>
<comment type="catalytic activity">
    <reaction evidence="2">
        <text>a quinone + NADH + 5 H(+)(in) = a quinol + NAD(+) + 4 H(+)(out)</text>
        <dbReference type="Rhea" id="RHEA:57888"/>
        <dbReference type="ChEBI" id="CHEBI:15378"/>
        <dbReference type="ChEBI" id="CHEBI:24646"/>
        <dbReference type="ChEBI" id="CHEBI:57540"/>
        <dbReference type="ChEBI" id="CHEBI:57945"/>
        <dbReference type="ChEBI" id="CHEBI:132124"/>
    </reaction>
</comment>
<dbReference type="Proteomes" id="UP000603317">
    <property type="component" value="Unassembled WGS sequence"/>
</dbReference>
<proteinExistence type="inferred from homology"/>
<comment type="similarity">
    <text evidence="1 2">Belongs to the complex I subunit 6 family.</text>
</comment>
<keyword evidence="2" id="KW-0812">Transmembrane</keyword>
<evidence type="ECO:0000256" key="2">
    <source>
        <dbReference type="RuleBase" id="RU004429"/>
    </source>
</evidence>
<feature type="transmembrane region" description="Helical" evidence="2">
    <location>
        <begin position="23"/>
        <end position="43"/>
    </location>
</feature>
<evidence type="ECO:0000313" key="3">
    <source>
        <dbReference type="EMBL" id="GGA13884.1"/>
    </source>
</evidence>
<dbReference type="Pfam" id="PF00499">
    <property type="entry name" value="Oxidored_q3"/>
    <property type="match status" value="1"/>
</dbReference>
<dbReference type="InterPro" id="IPR042106">
    <property type="entry name" value="Nuo/plastoQ_OxRdtase_6_NuoJ"/>
</dbReference>
<accession>A0ABQ1FIA0</accession>
<keyword evidence="2" id="KW-1003">Cell membrane</keyword>
<dbReference type="PANTHER" id="PTHR33269">
    <property type="entry name" value="NADH-UBIQUINONE OXIDOREDUCTASE CHAIN 6"/>
    <property type="match status" value="1"/>
</dbReference>
<comment type="caution">
    <text evidence="3">The sequence shown here is derived from an EMBL/GenBank/DDBJ whole genome shotgun (WGS) entry which is preliminary data.</text>
</comment>
<dbReference type="EC" id="7.1.1.-" evidence="2"/>
<dbReference type="InterPro" id="IPR001457">
    <property type="entry name" value="NADH_UbQ/plastoQ_OxRdtase_su6"/>
</dbReference>
<dbReference type="Gene3D" id="1.20.120.1200">
    <property type="entry name" value="NADH-ubiquinone/plastoquinone oxidoreductase chain 6, subunit NuoJ"/>
    <property type="match status" value="1"/>
</dbReference>
<protein>
    <recommendedName>
        <fullName evidence="2">NADH-quinone oxidoreductase subunit J</fullName>
        <ecNumber evidence="2">7.1.1.-</ecNumber>
    </recommendedName>
</protein>
<keyword evidence="2" id="KW-1133">Transmembrane helix</keyword>
<comment type="subcellular location">
    <subcellularLocation>
        <location evidence="2">Cell membrane</location>
        <topology evidence="2">Multi-pass membrane protein</topology>
    </subcellularLocation>
</comment>
<sequence length="159" mass="17436">MLDIISILAIFCGISVIVNKNPIISVLFLIGLFASVSSYLILLGLSFIGLAYLIVYIGAISILFLFILMLINIRISELQSNTNNSIPLTIILGISLSYSLFQLLPYDIAILSNFSSNINNNLYNLSMNKQNNGNFGINTTPAVSLQPKNNDLLFVTSKI</sequence>
<keyword evidence="2" id="KW-0472">Membrane</keyword>
<feature type="transmembrane region" description="Helical" evidence="2">
    <location>
        <begin position="85"/>
        <end position="104"/>
    </location>
</feature>
<evidence type="ECO:0000313" key="4">
    <source>
        <dbReference type="Proteomes" id="UP000603317"/>
    </source>
</evidence>
<keyword evidence="2" id="KW-0520">NAD</keyword>
<keyword evidence="4" id="KW-1185">Reference proteome</keyword>
<comment type="caution">
    <text evidence="2">Lacks conserved residue(s) required for the propagation of feature annotation.</text>
</comment>
<dbReference type="PANTHER" id="PTHR33269:SF17">
    <property type="entry name" value="NADH-UBIQUINONE OXIDOREDUCTASE CHAIN 6"/>
    <property type="match status" value="1"/>
</dbReference>
<keyword evidence="2" id="KW-0874">Quinone</keyword>
<dbReference type="EMBL" id="BMID01000014">
    <property type="protein sequence ID" value="GGA13884.1"/>
    <property type="molecule type" value="Genomic_DNA"/>
</dbReference>
<gene>
    <name evidence="3" type="ORF">GCM10010923_25140</name>
</gene>
<evidence type="ECO:0000256" key="1">
    <source>
        <dbReference type="ARBA" id="ARBA00005698"/>
    </source>
</evidence>
<organism evidence="3 4">
    <name type="scientific">Blastomonas marina</name>
    <dbReference type="NCBI Taxonomy" id="1867408"/>
    <lineage>
        <taxon>Bacteria</taxon>
        <taxon>Pseudomonadati</taxon>
        <taxon>Pseudomonadota</taxon>
        <taxon>Alphaproteobacteria</taxon>
        <taxon>Sphingomonadales</taxon>
        <taxon>Sphingomonadaceae</taxon>
        <taxon>Blastomonas</taxon>
    </lineage>
</organism>
<comment type="function">
    <text evidence="2">NDH-1 shuttles electrons from NADH, via FMN and iron-sulfur (Fe-S) centers, to quinones in the respiratory chain. Couples the redox reaction to proton translocation (for every two electrons transferred, four hydrogen ions are translocated across the cytoplasmic membrane), and thus conserves the redox energy in a proton gradient.</text>
</comment>
<reference evidence="4" key="1">
    <citation type="journal article" date="2019" name="Int. J. Syst. Evol. Microbiol.">
        <title>The Global Catalogue of Microorganisms (GCM) 10K type strain sequencing project: providing services to taxonomists for standard genome sequencing and annotation.</title>
        <authorList>
            <consortium name="The Broad Institute Genomics Platform"/>
            <consortium name="The Broad Institute Genome Sequencing Center for Infectious Disease"/>
            <person name="Wu L."/>
            <person name="Ma J."/>
        </authorList>
    </citation>
    <scope>NUCLEOTIDE SEQUENCE [LARGE SCALE GENOMIC DNA]</scope>
    <source>
        <strain evidence="4">CGMCC 1.15297</strain>
    </source>
</reference>